<gene>
    <name evidence="2" type="ORF">NVV95_16760</name>
</gene>
<accession>A0ABT2GIZ2</accession>
<evidence type="ECO:0000313" key="2">
    <source>
        <dbReference type="EMBL" id="MCS5716200.1"/>
    </source>
</evidence>
<evidence type="ECO:0000313" key="3">
    <source>
        <dbReference type="Proteomes" id="UP001165580"/>
    </source>
</evidence>
<feature type="chain" id="PRO_5046781431" description="PKD domain-containing protein" evidence="1">
    <location>
        <begin position="40"/>
        <end position="892"/>
    </location>
</feature>
<comment type="caution">
    <text evidence="2">The sequence shown here is derived from an EMBL/GenBank/DDBJ whole genome shotgun (WGS) entry which is preliminary data.</text>
</comment>
<organism evidence="2 3">
    <name type="scientific">Herbiconiux gentiana</name>
    <dbReference type="NCBI Taxonomy" id="2970912"/>
    <lineage>
        <taxon>Bacteria</taxon>
        <taxon>Bacillati</taxon>
        <taxon>Actinomycetota</taxon>
        <taxon>Actinomycetes</taxon>
        <taxon>Micrococcales</taxon>
        <taxon>Microbacteriaceae</taxon>
        <taxon>Herbiconiux</taxon>
    </lineage>
</organism>
<dbReference type="Proteomes" id="UP001165580">
    <property type="component" value="Unassembled WGS sequence"/>
</dbReference>
<keyword evidence="3" id="KW-1185">Reference proteome</keyword>
<sequence length="892" mass="93250">MSGATMTRTTTRRGLVAAVLSLILVVAGLTAAGASPATAASASAASSALTRTAPQALVTATAADFDPGNIISDENFFNGNAMSAGAVQNFLNSQVSSCRSGYTCLKDYRQTTWSRSADAMCNAYSGAANETSATIIYKVGQACNVSQSVLIVLLQKEQSLITDSWPSESQYRSATGFACPDTAPCDAEFSGFYNQVYKAAWQYKRYTNPAGTSAFFTWFPVGKYSAVRYHPNAACGSSPVLIKNKATAGLYYYTPYQPNAVAMSNLYGGQTDGCSSYGNRNFWRLYTDWFGDPRTGSNPHGAFDKVAGVIGGVQVTGWAVDPNTADPTSIWVAIDGTSSSYRADYRLDWLPVLYPTLGANHGFSQVIGASPGKHTVCVSKANGVDLGCKSVTVPSNDRAAASLDVAEGTPGGIHISGWSVDKKSGAQTYLWVNVDGKGSAYKVDKRLSWTPNLFPNVGNLHGFDVTVPATPGIREICVYGVQSLLIACKTVTVQPFETGKVESATGVVGGIEVAGWSLDQRSSASTYVWVDVDGAGRAVAANLPSASAAAAFPSLGKNHGYKVTIPAKPGAHRLCVTGTSGNTSYGCQQVVVPNNEVGNFDSISAVMGKISVTGWSLDRTSSATTYVWAFIDGKSAGPIKADRALGWIPVLYPKSGPNHGFAATFAATAGSHEVCLTGTKENVSYGCKTVTVPTSGAASLDSVTAGDRTVSLTGWAVDRLSKATTYVWVSIDGVGKAYKADRPLGWIDSYFPGVGPNHGFAIDVPAGAGPREVCVTATFDNQDLGCRTVDVQSPGAASVDSVTGVAGGVRVQGWSVNRQTTEGTYLWVDVQGVGGFPVAADKPLAWIDSYFPGVGPNHGVDSVVKAPSGTRKVCITATFDNRSLGCSTVTIP</sequence>
<feature type="signal peptide" evidence="1">
    <location>
        <begin position="1"/>
        <end position="39"/>
    </location>
</feature>
<evidence type="ECO:0008006" key="4">
    <source>
        <dbReference type="Google" id="ProtNLM"/>
    </source>
</evidence>
<proteinExistence type="predicted"/>
<evidence type="ECO:0000256" key="1">
    <source>
        <dbReference type="SAM" id="SignalP"/>
    </source>
</evidence>
<dbReference type="RefSeq" id="WP_259487699.1">
    <property type="nucleotide sequence ID" value="NZ_JANTEZ010000009.1"/>
</dbReference>
<dbReference type="EMBL" id="JANTEZ010000009">
    <property type="protein sequence ID" value="MCS5716200.1"/>
    <property type="molecule type" value="Genomic_DNA"/>
</dbReference>
<protein>
    <recommendedName>
        <fullName evidence="4">PKD domain-containing protein</fullName>
    </recommendedName>
</protein>
<keyword evidence="1" id="KW-0732">Signal</keyword>
<reference evidence="2" key="1">
    <citation type="submission" date="2022-08" db="EMBL/GenBank/DDBJ databases">
        <authorList>
            <person name="Deng Y."/>
            <person name="Han X.-F."/>
            <person name="Zhang Y.-Q."/>
        </authorList>
    </citation>
    <scope>NUCLEOTIDE SEQUENCE</scope>
    <source>
        <strain evidence="2">CPCC 205716</strain>
    </source>
</reference>
<name>A0ABT2GIZ2_9MICO</name>